<evidence type="ECO:0000256" key="1">
    <source>
        <dbReference type="SAM" id="Phobius"/>
    </source>
</evidence>
<dbReference type="GO" id="GO:0005886">
    <property type="term" value="C:plasma membrane"/>
    <property type="evidence" value="ECO:0007669"/>
    <property type="project" value="UniProtKB-SubCell"/>
</dbReference>
<keyword evidence="5" id="KW-1185">Reference proteome</keyword>
<reference evidence="3" key="2">
    <citation type="submission" date="2020-04" db="EMBL/GenBank/DDBJ databases">
        <authorList>
            <person name="Tanveer F."/>
            <person name="Xie Y."/>
            <person name="Shinwari Z.K."/>
        </authorList>
    </citation>
    <scope>NUCLEOTIDE SEQUENCE</scope>
    <source>
        <strain evidence="3">MOSEL-ME25</strain>
    </source>
</reference>
<evidence type="ECO:0000313" key="3">
    <source>
        <dbReference type="EMBL" id="MDB0580742.1"/>
    </source>
</evidence>
<feature type="transmembrane region" description="Helical" evidence="1">
    <location>
        <begin position="179"/>
        <end position="199"/>
    </location>
</feature>
<evidence type="ECO:0000313" key="4">
    <source>
        <dbReference type="Proteomes" id="UP000031546"/>
    </source>
</evidence>
<reference evidence="3" key="3">
    <citation type="submission" date="2022-12" db="EMBL/GenBank/DDBJ databases">
        <title>Genome analysis and biological profiling of marine Salinicoccus roseus MOSEL-ME25.</title>
        <authorList>
            <person name="Mirza F.T."/>
            <person name="Xie Y."/>
            <person name="Shinwari Z.K."/>
        </authorList>
    </citation>
    <scope>NUCLEOTIDE SEQUENCE</scope>
    <source>
        <strain evidence="3">MOSEL-ME25</strain>
    </source>
</reference>
<feature type="transmembrane region" description="Helical" evidence="1">
    <location>
        <begin position="228"/>
        <end position="248"/>
    </location>
</feature>
<name>A0A0C2HG83_9STAP</name>
<dbReference type="GO" id="GO:0140359">
    <property type="term" value="F:ABC-type transporter activity"/>
    <property type="evidence" value="ECO:0007669"/>
    <property type="project" value="InterPro"/>
</dbReference>
<feature type="transmembrane region" description="Helical" evidence="1">
    <location>
        <begin position="151"/>
        <end position="172"/>
    </location>
</feature>
<dbReference type="STRING" id="45670.SN16_08000"/>
<feature type="transmembrane region" description="Helical" evidence="1">
    <location>
        <begin position="112"/>
        <end position="139"/>
    </location>
</feature>
<dbReference type="Proteomes" id="UP000527860">
    <property type="component" value="Unassembled WGS sequence"/>
</dbReference>
<evidence type="ECO:0000313" key="2">
    <source>
        <dbReference type="EMBL" id="KIH70639.1"/>
    </source>
</evidence>
<dbReference type="OrthoDB" id="4187110at2"/>
<feature type="transmembrane region" description="Helical" evidence="1">
    <location>
        <begin position="21"/>
        <end position="42"/>
    </location>
</feature>
<organism evidence="2 4">
    <name type="scientific">Salinicoccus roseus</name>
    <dbReference type="NCBI Taxonomy" id="45670"/>
    <lineage>
        <taxon>Bacteria</taxon>
        <taxon>Bacillati</taxon>
        <taxon>Bacillota</taxon>
        <taxon>Bacilli</taxon>
        <taxon>Bacillales</taxon>
        <taxon>Staphylococcaceae</taxon>
        <taxon>Salinicoccus</taxon>
    </lineage>
</organism>
<protein>
    <submittedName>
        <fullName evidence="3">ABC transporter permease subunit</fullName>
    </submittedName>
</protein>
<keyword evidence="1" id="KW-1133">Transmembrane helix</keyword>
<dbReference type="EMBL" id="JXII01000006">
    <property type="protein sequence ID" value="KIH70639.1"/>
    <property type="molecule type" value="Genomic_DNA"/>
</dbReference>
<dbReference type="PANTHER" id="PTHR37305:SF1">
    <property type="entry name" value="MEMBRANE PROTEIN"/>
    <property type="match status" value="1"/>
</dbReference>
<reference evidence="2 4" key="1">
    <citation type="submission" date="2015-01" db="EMBL/GenBank/DDBJ databases">
        <title>Genome sequences of high lactate-tolerant strain Salinicoccus roseus W12 with industrial interest.</title>
        <authorList>
            <person name="Wang H."/>
            <person name="Yu B."/>
        </authorList>
    </citation>
    <scope>NUCLEOTIDE SEQUENCE [LARGE SCALE GENOMIC DNA]</scope>
    <source>
        <strain evidence="2 4">W12</strain>
    </source>
</reference>
<dbReference type="AlphaFoldDB" id="A0A0C2HG83"/>
<dbReference type="PANTHER" id="PTHR37305">
    <property type="entry name" value="INTEGRAL MEMBRANE PROTEIN-RELATED"/>
    <property type="match status" value="1"/>
</dbReference>
<accession>A0A0C2HG83</accession>
<dbReference type="RefSeq" id="WP_040106097.1">
    <property type="nucleotide sequence ID" value="NZ_JABEVU030000001.1"/>
</dbReference>
<evidence type="ECO:0000313" key="5">
    <source>
        <dbReference type="Proteomes" id="UP000527860"/>
    </source>
</evidence>
<keyword evidence="1" id="KW-0812">Transmembrane</keyword>
<keyword evidence="1" id="KW-0472">Membrane</keyword>
<sequence length="256" mass="28442">MSQMVPLFKKELIESWRNFKFAAIVIVFAIIGILSPFTALILPDILGMVMDDSGVTVEIPESTSLDSYMQFFSNMNQMGLVIFVIVFGSILTHEFTRNTLVNLVTKGLKRTYVIVVKASFLMLVWTVGYVISALVAYAYTIYYWDEPVDHLVLAFSMTWLYGLFIISLILLASTLFTNSFIAVLFSVVAVVIVMLMAGIHPDIAEYLPQYLIGNNVGLLAGEIAAGDVVWPMAITAAVSLVFILLAVIRFKKVPMN</sequence>
<gene>
    <name evidence="3" type="ORF">F7P68_0009375</name>
    <name evidence="2" type="ORF">SN16_08000</name>
</gene>
<dbReference type="GeneID" id="77845494"/>
<dbReference type="EMBL" id="JABEVU030000001">
    <property type="protein sequence ID" value="MDB0580742.1"/>
    <property type="molecule type" value="Genomic_DNA"/>
</dbReference>
<feature type="transmembrane region" description="Helical" evidence="1">
    <location>
        <begin position="71"/>
        <end position="91"/>
    </location>
</feature>
<comment type="caution">
    <text evidence="2">The sequence shown here is derived from an EMBL/GenBank/DDBJ whole genome shotgun (WGS) entry which is preliminary data.</text>
</comment>
<proteinExistence type="predicted"/>
<dbReference type="Proteomes" id="UP000031546">
    <property type="component" value="Unassembled WGS sequence"/>
</dbReference>